<dbReference type="EMBL" id="JAANBB010000035">
    <property type="protein sequence ID" value="KAF7554244.1"/>
    <property type="molecule type" value="Genomic_DNA"/>
</dbReference>
<proteinExistence type="predicted"/>
<evidence type="ECO:0000313" key="1">
    <source>
        <dbReference type="EMBL" id="KAF7554244.1"/>
    </source>
</evidence>
<reference evidence="1" key="1">
    <citation type="submission" date="2020-03" db="EMBL/GenBank/DDBJ databases">
        <title>Draft Genome Sequence of Cylindrodendrum hubeiense.</title>
        <authorList>
            <person name="Buettner E."/>
            <person name="Kellner H."/>
        </authorList>
    </citation>
    <scope>NUCLEOTIDE SEQUENCE</scope>
    <source>
        <strain evidence="1">IHI 201604</strain>
    </source>
</reference>
<protein>
    <submittedName>
        <fullName evidence="1">Uncharacterized protein</fullName>
    </submittedName>
</protein>
<evidence type="ECO:0000313" key="2">
    <source>
        <dbReference type="Proteomes" id="UP000722485"/>
    </source>
</evidence>
<accession>A0A9P5HBL6</accession>
<dbReference type="Proteomes" id="UP000722485">
    <property type="component" value="Unassembled WGS sequence"/>
</dbReference>
<dbReference type="OrthoDB" id="5038522at2759"/>
<sequence length="144" mass="16825">MSSSSPVRLFPCIHCWTPAVKCPNYVFLNRSSCVDCQSARREVRGDEIAAAEVHENFVRYLLEMYTENDGITYERVNGHIAKARAAHVDNLLNMALDYIWRNFQGIYDKVCDELEKARDRGPQQWTPVNLTERLENWQKEEQNE</sequence>
<name>A0A9P5HBL6_9HYPO</name>
<organism evidence="1 2">
    <name type="scientific">Cylindrodendrum hubeiense</name>
    <dbReference type="NCBI Taxonomy" id="595255"/>
    <lineage>
        <taxon>Eukaryota</taxon>
        <taxon>Fungi</taxon>
        <taxon>Dikarya</taxon>
        <taxon>Ascomycota</taxon>
        <taxon>Pezizomycotina</taxon>
        <taxon>Sordariomycetes</taxon>
        <taxon>Hypocreomycetidae</taxon>
        <taxon>Hypocreales</taxon>
        <taxon>Nectriaceae</taxon>
        <taxon>Cylindrodendrum</taxon>
    </lineage>
</organism>
<comment type="caution">
    <text evidence="1">The sequence shown here is derived from an EMBL/GenBank/DDBJ whole genome shotgun (WGS) entry which is preliminary data.</text>
</comment>
<dbReference type="AlphaFoldDB" id="A0A9P5HBL6"/>
<keyword evidence="2" id="KW-1185">Reference proteome</keyword>
<gene>
    <name evidence="1" type="ORF">G7Z17_g3090</name>
</gene>